<dbReference type="Pfam" id="PF06017">
    <property type="entry name" value="Myosin_TH1"/>
    <property type="match status" value="1"/>
</dbReference>
<evidence type="ECO:0000256" key="16">
    <source>
        <dbReference type="PROSITE-ProRule" id="PRU00782"/>
    </source>
</evidence>
<dbReference type="CDD" id="cd01378">
    <property type="entry name" value="MYSc_Myo1"/>
    <property type="match status" value="1"/>
</dbReference>
<keyword evidence="3" id="KW-1017">Isopeptide bond</keyword>
<evidence type="ECO:0000259" key="17">
    <source>
        <dbReference type="PROSITE" id="PS51456"/>
    </source>
</evidence>
<keyword evidence="11 16" id="KW-0505">Motor protein</keyword>
<keyword evidence="4" id="KW-0597">Phosphoprotein</keyword>
<sequence>MEVKTSLLDNMIGVGDMVLIEPLSEDTFIENLKKRFDHNEIYTYIGSVVISMNPYKSLPIYTAEKVEEYRNRNFYELSPHVYALADEAYRSLREQDKDQCILITGESGAGKTEASKFVMSYVAAVCGKGQEVNKVKEQLLQSNPVLEAFGNAKTVRNDNSSRFGKYMDIEFDFKGDPLGGVISNYLLEKSRVVKQPRGERNFHIFYQLLSGASDDTLKKLKLDRDFSKYNYLSLDSATVNGLDDAASFRTVRNAMQIVGFMEDEVQSILELVAAVLKLGNIEFKPESRCNGYDESRVKDKNDLKEMCELLGIEQSVLERAFSFRTVEAKMEKMSTTLNVAQAYYARDALAKNLYSRLFSWLVNRINESIKAQTKSRKKVMGVLDIYGFEIFEDNSFEQFIINYCNEKLQQIFIELTLREEQEEYVREGIEWTNIEYFNNAIICDLIENNKNGILAMLDEECLRPGTVTDETFLDKLNTVCAEHQHFESRQSKNSKFLTDHSLPHNCFRIQHYAGKVLYRVEGFVDKNNDLLYRDLSQAMYKANHSLIKILFPEGNPAKVNLKRPPTAGFQFKASVGTLMKNLLSKNPNYIRCIKPNDKKAAHIFTDSLVCHQVRYLGLMENVRVRRAGYAFRQAYEPCLERYKMLCKQTWPHWKGPARGGVEVLLTDLQVPAEEFAYGRSKIFIRNPRTLFFLEEKRRQCLEDLATLIQKIYRGWKSRTHFLLLKKSQVVVAAWYRRFAQQKKYQNIRSSALVFQSFIRGWKARKLLRELKHKKRCEKAVSTISAYWHGTQARRELKRLKEEARRKHAVAVIWAYWLGLKVRREYRKFFRANAGKKIYDFTIQRIMQKYFLGLKKMPSMSPVDKSWPARPYGFLDGTHQELRRIFHLWRCKKYRSQFTEEKKATYEEKLAASELFKDKKALYPSSVGQPFKGDYVEMTKNPKYQKLNSFVEDKVLVADVVSKINRANGKGAPRIFLLTKKSLVLADQKTGQVKASVPLPDLSSVSVSTQNDGFFALKLKEGSTSAAKGDFLLSSDRLIEIITKLHCIGATSADRNKINIDISDE</sequence>
<dbReference type="InterPro" id="IPR036072">
    <property type="entry name" value="MYSc_Myo1"/>
</dbReference>
<dbReference type="GO" id="GO:0005524">
    <property type="term" value="F:ATP binding"/>
    <property type="evidence" value="ECO:0007669"/>
    <property type="project" value="UniProtKB-UniRule"/>
</dbReference>
<evidence type="ECO:0000256" key="6">
    <source>
        <dbReference type="ARBA" id="ARBA00022741"/>
    </source>
</evidence>
<dbReference type="GO" id="GO:0030048">
    <property type="term" value="P:actin filament-based movement"/>
    <property type="evidence" value="ECO:0007669"/>
    <property type="project" value="TreeGrafter"/>
</dbReference>
<dbReference type="InterPro" id="IPR010926">
    <property type="entry name" value="Myosin_TH1"/>
</dbReference>
<dbReference type="Pfam" id="PF00063">
    <property type="entry name" value="Myosin_head"/>
    <property type="match status" value="1"/>
</dbReference>
<dbReference type="FunFam" id="1.10.10.820:FF:000001">
    <property type="entry name" value="Myosin heavy chain"/>
    <property type="match status" value="1"/>
</dbReference>
<dbReference type="InterPro" id="IPR000048">
    <property type="entry name" value="IQ_motif_EF-hand-BS"/>
</dbReference>
<dbReference type="Gene3D" id="1.20.5.190">
    <property type="match status" value="2"/>
</dbReference>
<dbReference type="GO" id="GO:0007015">
    <property type="term" value="P:actin filament organization"/>
    <property type="evidence" value="ECO:0007669"/>
    <property type="project" value="TreeGrafter"/>
</dbReference>
<dbReference type="PRINTS" id="PR00193">
    <property type="entry name" value="MYOSINHEAVY"/>
</dbReference>
<dbReference type="Gene3D" id="1.20.58.530">
    <property type="match status" value="1"/>
</dbReference>
<evidence type="ECO:0000256" key="12">
    <source>
        <dbReference type="ARBA" id="ARBA00023203"/>
    </source>
</evidence>
<dbReference type="Proteomes" id="UP000694700">
    <property type="component" value="Unplaced"/>
</dbReference>
<evidence type="ECO:0000256" key="14">
    <source>
        <dbReference type="ARBA" id="ARBA00068082"/>
    </source>
</evidence>
<dbReference type="GO" id="GO:0006897">
    <property type="term" value="P:endocytosis"/>
    <property type="evidence" value="ECO:0007669"/>
    <property type="project" value="TreeGrafter"/>
</dbReference>
<dbReference type="PROSITE" id="PS50096">
    <property type="entry name" value="IQ"/>
    <property type="match status" value="4"/>
</dbReference>
<dbReference type="SUPFAM" id="SSF52540">
    <property type="entry name" value="P-loop containing nucleoside triphosphate hydrolases"/>
    <property type="match status" value="2"/>
</dbReference>
<dbReference type="GO" id="GO:0051015">
    <property type="term" value="F:actin filament binding"/>
    <property type="evidence" value="ECO:0007669"/>
    <property type="project" value="TreeGrafter"/>
</dbReference>
<evidence type="ECO:0000256" key="7">
    <source>
        <dbReference type="ARBA" id="ARBA00022840"/>
    </source>
</evidence>
<evidence type="ECO:0000313" key="20">
    <source>
        <dbReference type="Proteomes" id="UP000694700"/>
    </source>
</evidence>
<dbReference type="Ensembl" id="ENSCCRT00015125826.1">
    <property type="protein sequence ID" value="ENSCCRP00015121968.1"/>
    <property type="gene ID" value="ENSCCRG00015047341.1"/>
</dbReference>
<keyword evidence="9" id="KW-0112">Calmodulin-binding</keyword>
<evidence type="ECO:0000256" key="4">
    <source>
        <dbReference type="ARBA" id="ARBA00022553"/>
    </source>
</evidence>
<dbReference type="Gene3D" id="1.20.120.720">
    <property type="entry name" value="Myosin VI head, motor domain, U50 subdomain"/>
    <property type="match status" value="1"/>
</dbReference>
<keyword evidence="7 16" id="KW-0067">ATP-binding</keyword>
<evidence type="ECO:0000256" key="8">
    <source>
        <dbReference type="ARBA" id="ARBA00022843"/>
    </source>
</evidence>
<dbReference type="PROSITE" id="PS51456">
    <property type="entry name" value="MYOSIN_MOTOR"/>
    <property type="match status" value="1"/>
</dbReference>
<evidence type="ECO:0000256" key="3">
    <source>
        <dbReference type="ARBA" id="ARBA00022499"/>
    </source>
</evidence>
<keyword evidence="6 16" id="KW-0547">Nucleotide-binding</keyword>
<feature type="domain" description="Myosin motor" evidence="17">
    <location>
        <begin position="12"/>
        <end position="698"/>
    </location>
</feature>
<keyword evidence="10 16" id="KW-0518">Myosin</keyword>
<comment type="function">
    <text evidence="13">Motor protein that may participate in process critical to neuronal development and function such as cell migration, neurite outgrowth and vesicular transport.</text>
</comment>
<dbReference type="FunFam" id="3.40.850.10:FF:000101">
    <property type="entry name" value="Slow myosin heavy chain 2"/>
    <property type="match status" value="1"/>
</dbReference>
<dbReference type="SMART" id="SM00242">
    <property type="entry name" value="MYSc"/>
    <property type="match status" value="1"/>
</dbReference>
<evidence type="ECO:0000256" key="10">
    <source>
        <dbReference type="ARBA" id="ARBA00023123"/>
    </source>
</evidence>
<dbReference type="GO" id="GO:0000146">
    <property type="term" value="F:microfilament motor activity"/>
    <property type="evidence" value="ECO:0007669"/>
    <property type="project" value="TreeGrafter"/>
</dbReference>
<dbReference type="Gene3D" id="6.20.240.20">
    <property type="match status" value="1"/>
</dbReference>
<comment type="similarity">
    <text evidence="2 16">Belongs to the TRAFAC class myosin-kinesin ATPase superfamily. Myosin family.</text>
</comment>
<feature type="binding site" evidence="16">
    <location>
        <begin position="105"/>
        <end position="112"/>
    </location>
    <ligand>
        <name>ATP</name>
        <dbReference type="ChEBI" id="CHEBI:30616"/>
    </ligand>
</feature>
<name>A0A8C2BKN4_CYPCA</name>
<comment type="subcellular location">
    <subcellularLocation>
        <location evidence="1">Cytoplasm</location>
        <location evidence="1">Cell cortex</location>
    </subcellularLocation>
</comment>
<feature type="region of interest" description="Actin-binding" evidence="16">
    <location>
        <begin position="575"/>
        <end position="597"/>
    </location>
</feature>
<proteinExistence type="inferred from homology"/>
<dbReference type="FunFam" id="1.20.5.4820:FF:000013">
    <property type="entry name" value="LOW QUALITY PROTEIN: unconventional myosin-Ib"/>
    <property type="match status" value="1"/>
</dbReference>
<keyword evidence="8" id="KW-0832">Ubl conjugation</keyword>
<dbReference type="PROSITE" id="PS51757">
    <property type="entry name" value="TH1"/>
    <property type="match status" value="1"/>
</dbReference>
<feature type="domain" description="TH1" evidence="18">
    <location>
        <begin position="919"/>
        <end position="1064"/>
    </location>
</feature>
<dbReference type="GO" id="GO:0016459">
    <property type="term" value="C:myosin complex"/>
    <property type="evidence" value="ECO:0007669"/>
    <property type="project" value="UniProtKB-KW"/>
</dbReference>
<dbReference type="AlphaFoldDB" id="A0A8C2BKN4"/>
<dbReference type="InterPro" id="IPR001609">
    <property type="entry name" value="Myosin_head_motor_dom-like"/>
</dbReference>
<evidence type="ECO:0000256" key="15">
    <source>
        <dbReference type="ARBA" id="ARBA00083826"/>
    </source>
</evidence>
<evidence type="ECO:0000259" key="18">
    <source>
        <dbReference type="PROSITE" id="PS51757"/>
    </source>
</evidence>
<dbReference type="FunFam" id="1.20.5.190:FF:000007">
    <property type="entry name" value="Myosin-ib isoform 2"/>
    <property type="match status" value="1"/>
</dbReference>
<dbReference type="InterPro" id="IPR036961">
    <property type="entry name" value="Kinesin_motor_dom_sf"/>
</dbReference>
<evidence type="ECO:0000313" key="19">
    <source>
        <dbReference type="Ensembl" id="ENSCCRP00015121968.1"/>
    </source>
</evidence>
<dbReference type="GO" id="GO:0005938">
    <property type="term" value="C:cell cortex"/>
    <property type="evidence" value="ECO:0007669"/>
    <property type="project" value="UniProtKB-SubCell"/>
</dbReference>
<evidence type="ECO:0000256" key="5">
    <source>
        <dbReference type="ARBA" id="ARBA00022737"/>
    </source>
</evidence>
<evidence type="ECO:0000256" key="1">
    <source>
        <dbReference type="ARBA" id="ARBA00004544"/>
    </source>
</evidence>
<organism evidence="19 20">
    <name type="scientific">Cyprinus carpio</name>
    <name type="common">Common carp</name>
    <dbReference type="NCBI Taxonomy" id="7962"/>
    <lineage>
        <taxon>Eukaryota</taxon>
        <taxon>Metazoa</taxon>
        <taxon>Chordata</taxon>
        <taxon>Craniata</taxon>
        <taxon>Vertebrata</taxon>
        <taxon>Euteleostomi</taxon>
        <taxon>Actinopterygii</taxon>
        <taxon>Neopterygii</taxon>
        <taxon>Teleostei</taxon>
        <taxon>Ostariophysi</taxon>
        <taxon>Cypriniformes</taxon>
        <taxon>Cyprinidae</taxon>
        <taxon>Cyprininae</taxon>
        <taxon>Cyprinus</taxon>
    </lineage>
</organism>
<reference evidence="19" key="1">
    <citation type="submission" date="2025-08" db="UniProtKB">
        <authorList>
            <consortium name="Ensembl"/>
        </authorList>
    </citation>
    <scope>IDENTIFICATION</scope>
</reference>
<dbReference type="GO" id="GO:0005902">
    <property type="term" value="C:microvillus"/>
    <property type="evidence" value="ECO:0007669"/>
    <property type="project" value="TreeGrafter"/>
</dbReference>
<dbReference type="GO" id="GO:0005903">
    <property type="term" value="C:brush border"/>
    <property type="evidence" value="ECO:0007669"/>
    <property type="project" value="TreeGrafter"/>
</dbReference>
<keyword evidence="12 16" id="KW-0009">Actin-binding</keyword>
<evidence type="ECO:0000256" key="11">
    <source>
        <dbReference type="ARBA" id="ARBA00023175"/>
    </source>
</evidence>
<dbReference type="FunFam" id="1.20.120.720:FF:000004">
    <property type="entry name" value="unconventional myosin-Ib isoform X1"/>
    <property type="match status" value="1"/>
</dbReference>
<dbReference type="SMART" id="SM00015">
    <property type="entry name" value="IQ"/>
    <property type="match status" value="5"/>
</dbReference>
<accession>A0A8C2BKN4</accession>
<evidence type="ECO:0000256" key="2">
    <source>
        <dbReference type="ARBA" id="ARBA00008314"/>
    </source>
</evidence>
<dbReference type="GO" id="GO:0005886">
    <property type="term" value="C:plasma membrane"/>
    <property type="evidence" value="ECO:0007669"/>
    <property type="project" value="TreeGrafter"/>
</dbReference>
<dbReference type="Gene3D" id="1.10.10.820">
    <property type="match status" value="1"/>
</dbReference>
<evidence type="ECO:0000256" key="9">
    <source>
        <dbReference type="ARBA" id="ARBA00022860"/>
    </source>
</evidence>
<dbReference type="GO" id="GO:0048731">
    <property type="term" value="P:system development"/>
    <property type="evidence" value="ECO:0007669"/>
    <property type="project" value="UniProtKB-ARBA"/>
</dbReference>
<dbReference type="GO" id="GO:0005516">
    <property type="term" value="F:calmodulin binding"/>
    <property type="evidence" value="ECO:0007669"/>
    <property type="project" value="UniProtKB-KW"/>
</dbReference>
<dbReference type="PANTHER" id="PTHR13140">
    <property type="entry name" value="MYOSIN"/>
    <property type="match status" value="1"/>
</dbReference>
<dbReference type="InterPro" id="IPR027417">
    <property type="entry name" value="P-loop_NTPase"/>
</dbReference>
<dbReference type="PANTHER" id="PTHR13140:SF802">
    <property type="entry name" value="UNCONVENTIONAL MYOSIN-IB ISOFORM X1"/>
    <property type="match status" value="1"/>
</dbReference>
<evidence type="ECO:0000256" key="13">
    <source>
        <dbReference type="ARBA" id="ARBA00058091"/>
    </source>
</evidence>
<keyword evidence="5" id="KW-0677">Repeat</keyword>
<protein>
    <recommendedName>
        <fullName evidence="14">Unconventional myosin-Ib</fullName>
    </recommendedName>
    <alternativeName>
        <fullName evidence="15">Myosin I alpha</fullName>
    </alternativeName>
</protein>
<dbReference type="Pfam" id="PF00612">
    <property type="entry name" value="IQ"/>
    <property type="match status" value="2"/>
</dbReference>
<dbReference type="Gene3D" id="3.40.850.10">
    <property type="entry name" value="Kinesin motor domain"/>
    <property type="match status" value="1"/>
</dbReference>
<dbReference type="FunFam" id="1.20.58.530:FF:000004">
    <property type="entry name" value="Unconventional myosin ID"/>
    <property type="match status" value="1"/>
</dbReference>